<dbReference type="GO" id="GO:0003885">
    <property type="term" value="F:D-arabinono-1,4-lactone oxidase activity"/>
    <property type="evidence" value="ECO:0007669"/>
    <property type="project" value="InterPro"/>
</dbReference>
<keyword evidence="4" id="KW-1185">Reference proteome</keyword>
<accession>A0A7G1NXQ4</accession>
<name>A0A7G1NXQ4_9ACTN</name>
<organism evidence="3 4">
    <name type="scientific">Streptomyces aurantiacus</name>
    <dbReference type="NCBI Taxonomy" id="47760"/>
    <lineage>
        <taxon>Bacteria</taxon>
        <taxon>Bacillati</taxon>
        <taxon>Actinomycetota</taxon>
        <taxon>Actinomycetes</taxon>
        <taxon>Kitasatosporales</taxon>
        <taxon>Streptomycetaceae</taxon>
        <taxon>Streptomyces</taxon>
        <taxon>Streptomyces aurantiacus group</taxon>
    </lineage>
</organism>
<dbReference type="InterPro" id="IPR010031">
    <property type="entry name" value="FAD_lactone_oxidase-like"/>
</dbReference>
<proteinExistence type="predicted"/>
<dbReference type="SUPFAM" id="SSF56176">
    <property type="entry name" value="FAD-binding/transporter-associated domain-like"/>
    <property type="match status" value="1"/>
</dbReference>
<dbReference type="GO" id="GO:0080049">
    <property type="term" value="F:L-gulono-1,4-lactone dehydrogenase activity"/>
    <property type="evidence" value="ECO:0007669"/>
    <property type="project" value="TreeGrafter"/>
</dbReference>
<dbReference type="InterPro" id="IPR016169">
    <property type="entry name" value="FAD-bd_PCMH_sub2"/>
</dbReference>
<dbReference type="GO" id="GO:0016020">
    <property type="term" value="C:membrane"/>
    <property type="evidence" value="ECO:0007669"/>
    <property type="project" value="InterPro"/>
</dbReference>
<evidence type="ECO:0000313" key="3">
    <source>
        <dbReference type="EMBL" id="BCL28213.1"/>
    </source>
</evidence>
<dbReference type="InterPro" id="IPR036318">
    <property type="entry name" value="FAD-bd_PCMH-like_sf"/>
</dbReference>
<evidence type="ECO:0000256" key="1">
    <source>
        <dbReference type="ARBA" id="ARBA00023002"/>
    </source>
</evidence>
<keyword evidence="1" id="KW-0560">Oxidoreductase</keyword>
<evidence type="ECO:0000259" key="2">
    <source>
        <dbReference type="PROSITE" id="PS51387"/>
    </source>
</evidence>
<dbReference type="KEGG" id="sgm:GCM10017557_30720"/>
<dbReference type="EMBL" id="AP023440">
    <property type="protein sequence ID" value="BCL28213.1"/>
    <property type="molecule type" value="Genomic_DNA"/>
</dbReference>
<dbReference type="InterPro" id="IPR016166">
    <property type="entry name" value="FAD-bd_PCMH"/>
</dbReference>
<evidence type="ECO:0000313" key="4">
    <source>
        <dbReference type="Proteomes" id="UP000516444"/>
    </source>
</evidence>
<dbReference type="Gene3D" id="1.10.45.10">
    <property type="entry name" value="Vanillyl-alcohol Oxidase, Chain A, domain 4"/>
    <property type="match status" value="1"/>
</dbReference>
<dbReference type="InterPro" id="IPR007173">
    <property type="entry name" value="ALO_C"/>
</dbReference>
<feature type="domain" description="FAD-binding PCMH-type" evidence="2">
    <location>
        <begin position="30"/>
        <end position="198"/>
    </location>
</feature>
<dbReference type="GO" id="GO:0071949">
    <property type="term" value="F:FAD binding"/>
    <property type="evidence" value="ECO:0007669"/>
    <property type="project" value="InterPro"/>
</dbReference>
<dbReference type="Pfam" id="PF01565">
    <property type="entry name" value="FAD_binding_4"/>
    <property type="match status" value="1"/>
</dbReference>
<dbReference type="PANTHER" id="PTHR43762:SF1">
    <property type="entry name" value="D-ARABINONO-1,4-LACTONE OXIDASE"/>
    <property type="match status" value="1"/>
</dbReference>
<gene>
    <name evidence="3" type="ORF">GCM10017557_30720</name>
</gene>
<dbReference type="PROSITE" id="PS51387">
    <property type="entry name" value="FAD_PCMH"/>
    <property type="match status" value="1"/>
</dbReference>
<dbReference type="Gene3D" id="3.30.465.10">
    <property type="match status" value="1"/>
</dbReference>
<dbReference type="AlphaFoldDB" id="A0A7G1NXQ4"/>
<protein>
    <submittedName>
        <fullName evidence="3">Oxidoreductase</fullName>
    </submittedName>
</protein>
<dbReference type="InterPro" id="IPR006094">
    <property type="entry name" value="Oxid_FAD_bind_N"/>
</dbReference>
<dbReference type="Pfam" id="PF04030">
    <property type="entry name" value="ALO"/>
    <property type="match status" value="1"/>
</dbReference>
<dbReference type="PANTHER" id="PTHR43762">
    <property type="entry name" value="L-GULONOLACTONE OXIDASE"/>
    <property type="match status" value="1"/>
</dbReference>
<dbReference type="InterPro" id="IPR016171">
    <property type="entry name" value="Vanillyl_alc_oxidase_C-sub2"/>
</dbReference>
<reference evidence="3 4" key="1">
    <citation type="journal article" date="2014" name="Int. J. Syst. Evol. Microbiol.">
        <title>Complete genome sequence of Corynebacterium casei LMG S-19264T (=DSM 44701T), isolated from a smear-ripened cheese.</title>
        <authorList>
            <consortium name="US DOE Joint Genome Institute (JGI-PGF)"/>
            <person name="Walter F."/>
            <person name="Albersmeier A."/>
            <person name="Kalinowski J."/>
            <person name="Ruckert C."/>
        </authorList>
    </citation>
    <scope>NUCLEOTIDE SEQUENCE [LARGE SCALE GENOMIC DNA]</scope>
    <source>
        <strain evidence="3 4">JCM 4677</strain>
    </source>
</reference>
<sequence>MSTGMSADAVTDKVADTVADTISVTGWGRTAPTAARLVRPRTYEEAVAAVRECGARGGIARGLGRAYGDAAQNAGGAVFDMTGLDRVHAIDADGGTVLCGAGVSLHRLMQVLLPLGWFVPVTPGTRYVTVGGAIGADIHGKNHHVSGSFARHVLSFELLTADGEIRTVRPGTPLFDATAGGMGLTGVILTATVRLAPVETSLMSVDTERATDLDDLMARLTATDHRYRYSVAWIDLLARGTSMGRSVLTRGDHAPLEALAEGTRARRAPLEFRPGRLPAAPSFVPEGLLGRTTVGLFNELWYRKAPRARTGELQRMSTFFHPLDGVPHWNRVYGRGGFVQYQFVVGHGREEALGRIVHRISQRRCPSFLAVLKRFGEGDPGWLSFPMPGWTLALDIPANLPGLGGFLDELDEEVAAAEGRVYLAKDSRLRPELLASMYPRLGEFRALRAELDPRSVFTSDLSRRLGL</sequence>
<dbReference type="Proteomes" id="UP000516444">
    <property type="component" value="Chromosome"/>
</dbReference>